<reference evidence="3 4" key="1">
    <citation type="submission" date="2024-03" db="EMBL/GenBank/DDBJ databases">
        <title>Human intestinal bacterial collection.</title>
        <authorList>
            <person name="Pauvert C."/>
            <person name="Hitch T.C.A."/>
            <person name="Clavel T."/>
        </authorList>
    </citation>
    <scope>NUCLEOTIDE SEQUENCE [LARGE SCALE GENOMIC DNA]</scope>
    <source>
        <strain evidence="3 4">CLA-AA-H78B</strain>
    </source>
</reference>
<dbReference type="RefSeq" id="WP_349145096.1">
    <property type="nucleotide sequence ID" value="NZ_JBBMFC010000037.1"/>
</dbReference>
<dbReference type="NCBIfam" id="NF037970">
    <property type="entry name" value="vanZ_1"/>
    <property type="match status" value="1"/>
</dbReference>
<evidence type="ECO:0000313" key="3">
    <source>
        <dbReference type="EMBL" id="MEQ2580003.1"/>
    </source>
</evidence>
<protein>
    <submittedName>
        <fullName evidence="3">VanZ family protein</fullName>
    </submittedName>
</protein>
<organism evidence="3 4">
    <name type="scientific">Hominiventricola aquisgranensis</name>
    <dbReference type="NCBI Taxonomy" id="3133164"/>
    <lineage>
        <taxon>Bacteria</taxon>
        <taxon>Bacillati</taxon>
        <taxon>Bacillota</taxon>
        <taxon>Clostridia</taxon>
        <taxon>Lachnospirales</taxon>
        <taxon>Lachnospiraceae</taxon>
        <taxon>Hominiventricola</taxon>
    </lineage>
</organism>
<comment type="caution">
    <text evidence="3">The sequence shown here is derived from an EMBL/GenBank/DDBJ whole genome shotgun (WGS) entry which is preliminary data.</text>
</comment>
<accession>A0ABV1I505</accession>
<sequence length="173" mass="19486">MIKVLLRGILKPLSFLPALFMMYVIFSFSAQPGTVSGSLSYKVSEIIVESANDAFELHWSDAEVVHYTDRIHHTVRKIAHVTEYFLLAISISFPLYVYGVRGIWLPLLAGFLCVGFAGLDEYHQSFVAGRSPSVRDVGIDSIGIFIGILMVQFFCFLGRITIFRPLAKHKKRI</sequence>
<dbReference type="PIRSF" id="PIRSF019083">
    <property type="entry name" value="UCP019083_VanZ"/>
    <property type="match status" value="1"/>
</dbReference>
<feature type="transmembrane region" description="Helical" evidence="1">
    <location>
        <begin position="78"/>
        <end position="96"/>
    </location>
</feature>
<dbReference type="InterPro" id="IPR016747">
    <property type="entry name" value="Phosphotransbutyrylase"/>
</dbReference>
<feature type="domain" description="VanZ-like" evidence="2">
    <location>
        <begin position="17"/>
        <end position="153"/>
    </location>
</feature>
<dbReference type="Proteomes" id="UP001470288">
    <property type="component" value="Unassembled WGS sequence"/>
</dbReference>
<dbReference type="InterPro" id="IPR006976">
    <property type="entry name" value="VanZ-like"/>
</dbReference>
<feature type="transmembrane region" description="Helical" evidence="1">
    <location>
        <begin position="103"/>
        <end position="119"/>
    </location>
</feature>
<keyword evidence="1" id="KW-0472">Membrane</keyword>
<feature type="transmembrane region" description="Helical" evidence="1">
    <location>
        <begin position="139"/>
        <end position="162"/>
    </location>
</feature>
<keyword evidence="4" id="KW-1185">Reference proteome</keyword>
<keyword evidence="1" id="KW-0812">Transmembrane</keyword>
<evidence type="ECO:0000259" key="2">
    <source>
        <dbReference type="Pfam" id="PF04892"/>
    </source>
</evidence>
<name>A0ABV1I505_9FIRM</name>
<feature type="transmembrane region" description="Helical" evidence="1">
    <location>
        <begin position="12"/>
        <end position="30"/>
    </location>
</feature>
<keyword evidence="1" id="KW-1133">Transmembrane helix</keyword>
<proteinExistence type="predicted"/>
<evidence type="ECO:0000256" key="1">
    <source>
        <dbReference type="SAM" id="Phobius"/>
    </source>
</evidence>
<dbReference type="Pfam" id="PF04892">
    <property type="entry name" value="VanZ"/>
    <property type="match status" value="1"/>
</dbReference>
<evidence type="ECO:0000313" key="4">
    <source>
        <dbReference type="Proteomes" id="UP001470288"/>
    </source>
</evidence>
<gene>
    <name evidence="3" type="ORF">WMO62_14405</name>
</gene>
<dbReference type="EMBL" id="JBBMFC010000037">
    <property type="protein sequence ID" value="MEQ2580003.1"/>
    <property type="molecule type" value="Genomic_DNA"/>
</dbReference>